<sequence length="131" mass="13693">MAVLSQLPEAVRVLAQVEADKLLADIFSLQAVVIASEDGFDVASAARDGIDPSRIAAMASSIAAISSVVSQEAHLGRSRSVTIDTDAGFAVVFTVRRSDVQLVINIVAGPDVLIGEVMYRAGQLARLLAQS</sequence>
<reference evidence="1 2" key="1">
    <citation type="submission" date="2016-11" db="EMBL/GenBank/DDBJ databases">
        <authorList>
            <person name="Jaros S."/>
            <person name="Januszkiewicz K."/>
            <person name="Wedrychowicz H."/>
        </authorList>
    </citation>
    <scope>NUCLEOTIDE SEQUENCE [LARGE SCALE GENOMIC DNA]</scope>
    <source>
        <strain evidence="1 2">DSM 16112</strain>
    </source>
</reference>
<keyword evidence="2" id="KW-1185">Reference proteome</keyword>
<organism evidence="1 2">
    <name type="scientific">Lampropedia hyalina DSM 16112</name>
    <dbReference type="NCBI Taxonomy" id="1122156"/>
    <lineage>
        <taxon>Bacteria</taxon>
        <taxon>Pseudomonadati</taxon>
        <taxon>Pseudomonadota</taxon>
        <taxon>Betaproteobacteria</taxon>
        <taxon>Burkholderiales</taxon>
        <taxon>Comamonadaceae</taxon>
        <taxon>Lampropedia</taxon>
    </lineage>
</organism>
<evidence type="ECO:0000313" key="1">
    <source>
        <dbReference type="EMBL" id="SHF45468.1"/>
    </source>
</evidence>
<dbReference type="OrthoDB" id="8859064at2"/>
<evidence type="ECO:0000313" key="2">
    <source>
        <dbReference type="Proteomes" id="UP000184327"/>
    </source>
</evidence>
<dbReference type="EMBL" id="FQUZ01000023">
    <property type="protein sequence ID" value="SHF45468.1"/>
    <property type="molecule type" value="Genomic_DNA"/>
</dbReference>
<dbReference type="STRING" id="1122156.SAMN02745117_01979"/>
<dbReference type="RefSeq" id="WP_073356533.1">
    <property type="nucleotide sequence ID" value="NZ_FQUZ01000023.1"/>
</dbReference>
<dbReference type="Proteomes" id="UP000184327">
    <property type="component" value="Unassembled WGS sequence"/>
</dbReference>
<gene>
    <name evidence="1" type="ORF">SAMN02745117_01979</name>
</gene>
<dbReference type="SUPFAM" id="SSF103196">
    <property type="entry name" value="Roadblock/LC7 domain"/>
    <property type="match status" value="1"/>
</dbReference>
<name>A0A1M5BSH5_9BURK</name>
<protein>
    <recommendedName>
        <fullName evidence="3">Roadblock/LAMTOR2 domain-containing protein</fullName>
    </recommendedName>
</protein>
<dbReference type="AlphaFoldDB" id="A0A1M5BSH5"/>
<evidence type="ECO:0008006" key="3">
    <source>
        <dbReference type="Google" id="ProtNLM"/>
    </source>
</evidence>
<accession>A0A1M5BSH5</accession>
<proteinExistence type="predicted"/>
<dbReference type="Gene3D" id="3.30.450.30">
    <property type="entry name" value="Dynein light chain 2a, cytoplasmic"/>
    <property type="match status" value="1"/>
</dbReference>